<dbReference type="OrthoDB" id="8709537at2759"/>
<feature type="compositionally biased region" description="Low complexity" evidence="5">
    <location>
        <begin position="1624"/>
        <end position="1633"/>
    </location>
</feature>
<reference evidence="7" key="1">
    <citation type="submission" date="2021-03" db="EMBL/GenBank/DDBJ databases">
        <title>Chromosome level genome of the anhydrobiotic midge Polypedilum vanderplanki.</title>
        <authorList>
            <person name="Yoshida Y."/>
            <person name="Kikawada T."/>
            <person name="Gusev O."/>
        </authorList>
    </citation>
    <scope>NUCLEOTIDE SEQUENCE</scope>
    <source>
        <strain evidence="7">NIAS01</strain>
        <tissue evidence="7">Whole body or cell culture</tissue>
    </source>
</reference>
<keyword evidence="8" id="KW-1185">Reference proteome</keyword>
<dbReference type="GO" id="GO:0016514">
    <property type="term" value="C:SWI/SNF complex"/>
    <property type="evidence" value="ECO:0007669"/>
    <property type="project" value="InterPro"/>
</dbReference>
<sequence length="2354" mass="258082">MASQPSEHLQNDTGNQSLKGNEYQQQQQQQEILTKLQNGGQTNPSPQVPISAANEQQHGKGMKSPPSNGNGNSGHGGPNEMMPTGPGYHQDPNLGGMPPGPHPGQQHMQHHPEKDEMQQQQPPHHQQHPMYGHQPMHPMHAPQQHIPGHHLPMHPHQQRYPHHPHAPPMQHPMHPHDPNQQQQQMDPYAHYRGMMGPRPPQHYSMPGPMPNNTQNVPANAAGAPPQQGQTPTLNSLLQSQPSPQNSPQSAPPHRFGPGPNVYDPYGPPTNAAAQSGPPQPPPNSSSPMPQSQVAPPPPQQNQQNQQGWAPPPRPYSPHQYRGPPPPTGNSSRGQSPYPPPSSGVQSPGPYPGNQQQGNQPPGPPQQYQYPQRYPTPPGSQQQSMGPQNHRPPYSQWPSPAASPGPQPPPSQSPIAPPQSPGPQQQQPPMQHSGAPSPSSQQPQSPHQVNQKKKNSSAKKKTKKQQKQEAAAAAAQNNSNENSSNLAVTSQQPQAPPSQPPPSNNANASQQPGSQMRPISSPNSSSSGSRSMSPAVVGQQNLPMPPRPSSSHSQGMPQQQGNQSLNIPNSSNPQMEGGPQMPQNMPPQGYVGPPHQQYGPKIGPYPPQSQYSQGNYSPRYPGYQHHPPPPNSPGQYRPPMSQNHVNPAGHPQYPYHPQVWPPPPQNQANNPGAMSNHIQGKNIGPPPPQSPSQQQQGQSQNQQQNQPQQPGPVGSPRPLNYLKQHLQHKGGYSQGSPPPQTGSYGNGPGMHPTTMGPPSHHMGPPSGAMGPPAAGTPPSHMQEGSQMGMPNIHHPEGQDNGMPQGAHTATSLITTGPDGVGLDEASQQSTLSNTSIASGEDPQSTPKSRKTNEMMYPGHPSQANVSPSTSSGMPHNEEFEMGSPPWPRTPASPVFNSHAPPPVSAQDSFRTSKVTKSDSLAKLYEMDDNPERRGFLDKLLGYMDEIRKPVTACPQISKQPLDLYRLYIYVKERGGFMEVTKSKTWKDVAGLLGIGASSSAAYTLRKHYIKSILPFECQFDRGGIDPGPIIQSVEVGSKKKTPKATSVPSPGSSNSQDSFPAPPNSSLDAYYGTAPGQYPPPPTGQDYGQAMPRPPSQSNTQPGPGNAPQPTNDNISVSNPFEDSVASRPPYQQQQQQHTGAQYPRPPGPYQGQYQPPFGPVPDQQQPPYGPHNAGPGPNQYPPTQNQFPNNRQMYPYGAPPEDSNFRNSAPQNDAYRGYSHYPPPPPQNIVPNSQQQGPRPPFGPQNQNQIQPTQQPSVSAPPQASVASSVPSATSVSQPPHASPSAAPPSSVNSNAPSNQNPSQTGPPPPNQPNFGPPNNQPDYYNRPENAPPRRHPDFAKDPNQQPYSPYGAQRPQMGYGGWPPNNSGQQFRQYAPQGPPNQWPNQGPPRPQGAPNQWDQQNRYPINQQYGPNQQWQQNVMRPPQRGGKPFPMPPPPQGPQQINKMPNQFGPHMHGHPMNQVHPMQGPMQPNQQPGGPQMKRDIVFPSDAVEATQPLLYRRKRMTKHDVSPVDPWRIFMSLRSGLLSESTWALDVLNVLLFDDSTVVYFGLTHLPGLLNLLLEHFQKSLADTFDSSSNNNNSISLSSVPALKDTTENENVDDENNKNDDECNKNTGGDNKLISSNLVSNSNSDTGDTRCIKKQIQMPANREEQDSSVDLGSVTENDLPNPNEHIVVLKSYNYTMQSRKGVAVKLQDSSNDIFIMDNQRVWDKVCNRDYFLKATVGDDPFSVGKEPSDIEYIMDCFKAEFAHIPFARYIKSSKSAETIEKARKVTENKPKRMRLSSEEEREVEELTRKLYKAPVKQATANNVVFKKETDADADCRQVDMEIEKVPNGPVNSDSASDAGSEKVKTESTEENTEKDEAKTEFDVKSTVRDFAKCLKRRRMSDYEDECYTRDEASLYLINDSQDALARRCICLSTILRNLTFVPGNELEFSRSTTFLSILGKLLLFHHEHPVRTKKQRNYDREEDADFSDSCSSLQGENEWWWDFLVQIRENMLVALTNISGHLDLSSFDEPISRPILDGLLHWAVCPSAHGQDPFTTLTNNSPISPQRLALEALCKLCVTDSNVDLVISTPPFSRLEKLCAVLTKHLCKNEDQVLREFSVNLLHYLASADSVMARIIARQSPCVSYLVAFIEQAEQTALGVANQHGINFLRENPDSMGTSLDMLRRAAGTLLHLAKHPDNRPLFMQQEQRLLGLVMSHILDQQVALIISRVLFQTSRGSGPLTTTQQNEQQNDEQPQKILPESQKSSANISQIASFEHSQKAPAIVHNSTINNPHIQPQNFPPFMKSPQPPFLSTPTKLLNSTDDGMKAKLNTINKQITANASNIPTAQSPSAPTPSIPQTVTASS</sequence>
<feature type="compositionally biased region" description="Polar residues" evidence="5">
    <location>
        <begin position="1095"/>
        <end position="1120"/>
    </location>
</feature>
<protein>
    <recommendedName>
        <fullName evidence="6">ARID domain-containing protein</fullName>
    </recommendedName>
</protein>
<feature type="compositionally biased region" description="Polar residues" evidence="5">
    <location>
        <begin position="824"/>
        <end position="845"/>
    </location>
</feature>
<feature type="compositionally biased region" description="Low complexity" evidence="5">
    <location>
        <begin position="748"/>
        <end position="778"/>
    </location>
</feature>
<dbReference type="InterPro" id="IPR011989">
    <property type="entry name" value="ARM-like"/>
</dbReference>
<evidence type="ECO:0000256" key="1">
    <source>
        <dbReference type="ARBA" id="ARBA00004123"/>
    </source>
</evidence>
<name>A0A9J6CIK8_POLVA</name>
<feature type="compositionally biased region" description="Low complexity" evidence="5">
    <location>
        <begin position="1576"/>
        <end position="1588"/>
    </location>
</feature>
<feature type="region of interest" description="Disordered" evidence="5">
    <location>
        <begin position="1830"/>
        <end position="1867"/>
    </location>
</feature>
<dbReference type="InterPro" id="IPR021906">
    <property type="entry name" value="BAF250/Osa"/>
</dbReference>
<proteinExistence type="predicted"/>
<feature type="compositionally biased region" description="Low complexity" evidence="5">
    <location>
        <begin position="421"/>
        <end position="447"/>
    </location>
</feature>
<dbReference type="GO" id="GO:0006338">
    <property type="term" value="P:chromatin remodeling"/>
    <property type="evidence" value="ECO:0007669"/>
    <property type="project" value="InterPro"/>
</dbReference>
<dbReference type="GO" id="GO:0005654">
    <property type="term" value="C:nucleoplasm"/>
    <property type="evidence" value="ECO:0007669"/>
    <property type="project" value="TreeGrafter"/>
</dbReference>
<feature type="compositionally biased region" description="Basic residues" evidence="5">
    <location>
        <begin position="147"/>
        <end position="165"/>
    </location>
</feature>
<dbReference type="GO" id="GO:0006357">
    <property type="term" value="P:regulation of transcription by RNA polymerase II"/>
    <property type="evidence" value="ECO:0007669"/>
    <property type="project" value="TreeGrafter"/>
</dbReference>
<dbReference type="InterPro" id="IPR036431">
    <property type="entry name" value="ARID_dom_sf"/>
</dbReference>
<dbReference type="SUPFAM" id="SSF48371">
    <property type="entry name" value="ARM repeat"/>
    <property type="match status" value="1"/>
</dbReference>
<dbReference type="SMART" id="SM00501">
    <property type="entry name" value="BRIGHT"/>
    <property type="match status" value="1"/>
</dbReference>
<dbReference type="EMBL" id="JADBJN010000001">
    <property type="protein sequence ID" value="KAG5681563.1"/>
    <property type="molecule type" value="Genomic_DNA"/>
</dbReference>
<feature type="compositionally biased region" description="Polar residues" evidence="5">
    <location>
        <begin position="1042"/>
        <end position="1057"/>
    </location>
</feature>
<feature type="compositionally biased region" description="Low complexity" evidence="5">
    <location>
        <begin position="467"/>
        <end position="492"/>
    </location>
</feature>
<feature type="compositionally biased region" description="Low complexity" evidence="5">
    <location>
        <begin position="503"/>
        <end position="532"/>
    </location>
</feature>
<dbReference type="GO" id="GO:0071565">
    <property type="term" value="C:nBAF complex"/>
    <property type="evidence" value="ECO:0007669"/>
    <property type="project" value="TreeGrafter"/>
</dbReference>
<feature type="compositionally biased region" description="Low complexity" evidence="5">
    <location>
        <begin position="1244"/>
        <end position="1304"/>
    </location>
</feature>
<feature type="compositionally biased region" description="Polar residues" evidence="5">
    <location>
        <begin position="548"/>
        <end position="570"/>
    </location>
</feature>
<feature type="compositionally biased region" description="Polar residues" evidence="5">
    <location>
        <begin position="31"/>
        <end position="45"/>
    </location>
</feature>
<dbReference type="Pfam" id="PF12031">
    <property type="entry name" value="BAF250_C"/>
    <property type="match status" value="1"/>
</dbReference>
<feature type="domain" description="ARID" evidence="6">
    <location>
        <begin position="928"/>
        <end position="1019"/>
    </location>
</feature>
<feature type="compositionally biased region" description="Low complexity" evidence="5">
    <location>
        <begin position="118"/>
        <end position="140"/>
    </location>
</feature>
<feature type="compositionally biased region" description="Pro residues" evidence="5">
    <location>
        <begin position="400"/>
        <end position="420"/>
    </location>
</feature>
<feature type="compositionally biased region" description="Polar residues" evidence="5">
    <location>
        <begin position="1"/>
        <end position="23"/>
    </location>
</feature>
<feature type="compositionally biased region" description="Pro residues" evidence="5">
    <location>
        <begin position="1378"/>
        <end position="1393"/>
    </location>
</feature>
<dbReference type="InterPro" id="IPR001606">
    <property type="entry name" value="ARID_dom"/>
</dbReference>
<feature type="region of interest" description="Disordered" evidence="5">
    <location>
        <begin position="2278"/>
        <end position="2299"/>
    </location>
</feature>
<feature type="compositionally biased region" description="Polar residues" evidence="5">
    <location>
        <begin position="2278"/>
        <end position="2287"/>
    </location>
</feature>
<feature type="region of interest" description="Disordered" evidence="5">
    <location>
        <begin position="1032"/>
        <end position="1456"/>
    </location>
</feature>
<dbReference type="PANTHER" id="PTHR12656:SF5">
    <property type="entry name" value="TRITHORAX GROUP PROTEIN OSA"/>
    <property type="match status" value="1"/>
</dbReference>
<dbReference type="PROSITE" id="PS51011">
    <property type="entry name" value="ARID"/>
    <property type="match status" value="1"/>
</dbReference>
<dbReference type="GO" id="GO:0003677">
    <property type="term" value="F:DNA binding"/>
    <property type="evidence" value="ECO:0007669"/>
    <property type="project" value="InterPro"/>
</dbReference>
<feature type="compositionally biased region" description="Basic residues" evidence="5">
    <location>
        <begin position="449"/>
        <end position="464"/>
    </location>
</feature>
<evidence type="ECO:0000256" key="2">
    <source>
        <dbReference type="ARBA" id="ARBA00022553"/>
    </source>
</evidence>
<evidence type="ECO:0000313" key="7">
    <source>
        <dbReference type="EMBL" id="KAG5681563.1"/>
    </source>
</evidence>
<feature type="compositionally biased region" description="Polar residues" evidence="5">
    <location>
        <begin position="1395"/>
        <end position="1407"/>
    </location>
</feature>
<dbReference type="PANTHER" id="PTHR12656">
    <property type="entry name" value="BRG-1 ASSOCIATED FACTOR 250 BAF250"/>
    <property type="match status" value="1"/>
</dbReference>
<feature type="compositionally biased region" description="Low complexity" evidence="5">
    <location>
        <begin position="178"/>
        <end position="187"/>
    </location>
</feature>
<feature type="compositionally biased region" description="Polar residues" evidence="5">
    <location>
        <begin position="860"/>
        <end position="872"/>
    </location>
</feature>
<dbReference type="Proteomes" id="UP001107558">
    <property type="component" value="Chromosome 1"/>
</dbReference>
<feature type="compositionally biased region" description="Low complexity" evidence="5">
    <location>
        <begin position="571"/>
        <end position="588"/>
    </location>
</feature>
<keyword evidence="2" id="KW-0597">Phosphoprotein</keyword>
<comment type="caution">
    <text evidence="7">The sequence shown here is derived from an EMBL/GenBank/DDBJ whole genome shotgun (WGS) entry which is preliminary data.</text>
</comment>
<dbReference type="Gene3D" id="1.10.150.60">
    <property type="entry name" value="ARID DNA-binding domain"/>
    <property type="match status" value="1"/>
</dbReference>
<dbReference type="GO" id="GO:0045893">
    <property type="term" value="P:positive regulation of DNA-templated transcription"/>
    <property type="evidence" value="ECO:0007669"/>
    <property type="project" value="TreeGrafter"/>
</dbReference>
<keyword evidence="4" id="KW-0539">Nucleus</keyword>
<feature type="region of interest" description="Disordered" evidence="5">
    <location>
        <begin position="2330"/>
        <end position="2354"/>
    </location>
</feature>
<feature type="region of interest" description="Disordered" evidence="5">
    <location>
        <begin position="1574"/>
        <end position="1639"/>
    </location>
</feature>
<feature type="compositionally biased region" description="Basic and acidic residues" evidence="5">
    <location>
        <begin position="1604"/>
        <end position="1613"/>
    </location>
</feature>
<feature type="compositionally biased region" description="Pro residues" evidence="5">
    <location>
        <begin position="493"/>
        <end position="502"/>
    </location>
</feature>
<dbReference type="Gene3D" id="1.25.10.10">
    <property type="entry name" value="Leucine-rich Repeat Variant"/>
    <property type="match status" value="1"/>
</dbReference>
<feature type="region of interest" description="Disordered" evidence="5">
    <location>
        <begin position="1"/>
        <end position="911"/>
    </location>
</feature>
<accession>A0A9J6CIK8</accession>
<feature type="compositionally biased region" description="Pro residues" evidence="5">
    <location>
        <begin position="1305"/>
        <end position="1320"/>
    </location>
</feature>
<feature type="compositionally biased region" description="Low complexity" evidence="5">
    <location>
        <begin position="690"/>
        <end position="707"/>
    </location>
</feature>
<dbReference type="CDD" id="cd16865">
    <property type="entry name" value="ARID_ARID1A-like"/>
    <property type="match status" value="1"/>
</dbReference>
<dbReference type="InterPro" id="IPR033388">
    <property type="entry name" value="BAF250_C"/>
</dbReference>
<evidence type="ECO:0000256" key="5">
    <source>
        <dbReference type="SAM" id="MobiDB-lite"/>
    </source>
</evidence>
<feature type="compositionally biased region" description="Low complexity" evidence="5">
    <location>
        <begin position="214"/>
        <end position="252"/>
    </location>
</feature>
<evidence type="ECO:0000256" key="3">
    <source>
        <dbReference type="ARBA" id="ARBA00022853"/>
    </source>
</evidence>
<evidence type="ECO:0000256" key="4">
    <source>
        <dbReference type="ARBA" id="ARBA00023242"/>
    </source>
</evidence>
<dbReference type="SUPFAM" id="SSF46774">
    <property type="entry name" value="ARID-like"/>
    <property type="match status" value="1"/>
</dbReference>
<evidence type="ECO:0000313" key="8">
    <source>
        <dbReference type="Proteomes" id="UP001107558"/>
    </source>
</evidence>
<comment type="subcellular location">
    <subcellularLocation>
        <location evidence="1">Nucleus</location>
    </subcellularLocation>
</comment>
<dbReference type="SMART" id="SM01014">
    <property type="entry name" value="ARID"/>
    <property type="match status" value="1"/>
</dbReference>
<dbReference type="GO" id="GO:0031491">
    <property type="term" value="F:nucleosome binding"/>
    <property type="evidence" value="ECO:0007669"/>
    <property type="project" value="TreeGrafter"/>
</dbReference>
<feature type="compositionally biased region" description="Low complexity" evidence="5">
    <location>
        <begin position="342"/>
        <end position="387"/>
    </location>
</feature>
<evidence type="ECO:0000259" key="6">
    <source>
        <dbReference type="PROSITE" id="PS51011"/>
    </source>
</evidence>
<feature type="compositionally biased region" description="Low complexity" evidence="5">
    <location>
        <begin position="1408"/>
        <end position="1431"/>
    </location>
</feature>
<gene>
    <name evidence="7" type="ORF">PVAND_010983</name>
</gene>
<dbReference type="InterPro" id="IPR016024">
    <property type="entry name" value="ARM-type_fold"/>
</dbReference>
<dbReference type="Pfam" id="PF01388">
    <property type="entry name" value="ARID"/>
    <property type="match status" value="1"/>
</dbReference>
<organism evidence="7 8">
    <name type="scientific">Polypedilum vanderplanki</name>
    <name type="common">Sleeping chironomid midge</name>
    <dbReference type="NCBI Taxonomy" id="319348"/>
    <lineage>
        <taxon>Eukaryota</taxon>
        <taxon>Metazoa</taxon>
        <taxon>Ecdysozoa</taxon>
        <taxon>Arthropoda</taxon>
        <taxon>Hexapoda</taxon>
        <taxon>Insecta</taxon>
        <taxon>Pterygota</taxon>
        <taxon>Neoptera</taxon>
        <taxon>Endopterygota</taxon>
        <taxon>Diptera</taxon>
        <taxon>Nematocera</taxon>
        <taxon>Chironomoidea</taxon>
        <taxon>Chironomidae</taxon>
        <taxon>Chironominae</taxon>
        <taxon>Polypedilum</taxon>
        <taxon>Polypedilum</taxon>
    </lineage>
</organism>
<keyword evidence="3" id="KW-0156">Chromatin regulator</keyword>
<dbReference type="GO" id="GO:0035060">
    <property type="term" value="C:brahma complex"/>
    <property type="evidence" value="ECO:0007669"/>
    <property type="project" value="InterPro"/>
</dbReference>
<feature type="compositionally biased region" description="Polar residues" evidence="5">
    <location>
        <begin position="1181"/>
        <end position="1192"/>
    </location>
</feature>